<evidence type="ECO:0000313" key="4">
    <source>
        <dbReference type="EMBL" id="NYG58864.1"/>
    </source>
</evidence>
<dbReference type="InterPro" id="IPR012551">
    <property type="entry name" value="DUF1707_SHOCT-like"/>
</dbReference>
<feature type="compositionally biased region" description="Pro residues" evidence="1">
    <location>
        <begin position="60"/>
        <end position="83"/>
    </location>
</feature>
<feature type="transmembrane region" description="Helical" evidence="2">
    <location>
        <begin position="142"/>
        <end position="169"/>
    </location>
</feature>
<feature type="compositionally biased region" description="Pro residues" evidence="1">
    <location>
        <begin position="96"/>
        <end position="108"/>
    </location>
</feature>
<feature type="domain" description="DUF1707" evidence="3">
    <location>
        <begin position="7"/>
        <end position="57"/>
    </location>
</feature>
<dbReference type="Pfam" id="PF08044">
    <property type="entry name" value="DUF1707"/>
    <property type="match status" value="1"/>
</dbReference>
<feature type="compositionally biased region" description="Basic and acidic residues" evidence="1">
    <location>
        <begin position="48"/>
        <end position="59"/>
    </location>
</feature>
<evidence type="ECO:0000256" key="1">
    <source>
        <dbReference type="SAM" id="MobiDB-lite"/>
    </source>
</evidence>
<dbReference type="AlphaFoldDB" id="A0A7Y9S0T0"/>
<keyword evidence="5" id="KW-1185">Reference proteome</keyword>
<proteinExistence type="predicted"/>
<accession>A0A7Y9S0T0</accession>
<dbReference type="EMBL" id="JACCAA010000001">
    <property type="protein sequence ID" value="NYG58864.1"/>
    <property type="molecule type" value="Genomic_DNA"/>
</dbReference>
<feature type="compositionally biased region" description="Low complexity" evidence="1">
    <location>
        <begin position="179"/>
        <end position="194"/>
    </location>
</feature>
<keyword evidence="2" id="KW-1133">Transmembrane helix</keyword>
<gene>
    <name evidence="4" type="ORF">BJ980_001787</name>
</gene>
<name>A0A7Y9S0T0_9ACTN</name>
<dbReference type="Proteomes" id="UP000540656">
    <property type="component" value="Unassembled WGS sequence"/>
</dbReference>
<protein>
    <recommendedName>
        <fullName evidence="3">DUF1707 domain-containing protein</fullName>
    </recommendedName>
</protein>
<dbReference type="RefSeq" id="WP_179501986.1">
    <property type="nucleotide sequence ID" value="NZ_JACCAA010000001.1"/>
</dbReference>
<keyword evidence="2" id="KW-0472">Membrane</keyword>
<feature type="region of interest" description="Disordered" evidence="1">
    <location>
        <begin position="174"/>
        <end position="194"/>
    </location>
</feature>
<evidence type="ECO:0000313" key="5">
    <source>
        <dbReference type="Proteomes" id="UP000540656"/>
    </source>
</evidence>
<organism evidence="4 5">
    <name type="scientific">Nocardioides daedukensis</name>
    <dbReference type="NCBI Taxonomy" id="634462"/>
    <lineage>
        <taxon>Bacteria</taxon>
        <taxon>Bacillati</taxon>
        <taxon>Actinomycetota</taxon>
        <taxon>Actinomycetes</taxon>
        <taxon>Propionibacteriales</taxon>
        <taxon>Nocardioidaceae</taxon>
        <taxon>Nocardioides</taxon>
    </lineage>
</organism>
<comment type="caution">
    <text evidence="4">The sequence shown here is derived from an EMBL/GenBank/DDBJ whole genome shotgun (WGS) entry which is preliminary data.</text>
</comment>
<keyword evidence="2" id="KW-0812">Transmembrane</keyword>
<reference evidence="4 5" key="1">
    <citation type="submission" date="2020-07" db="EMBL/GenBank/DDBJ databases">
        <title>Sequencing the genomes of 1000 actinobacteria strains.</title>
        <authorList>
            <person name="Klenk H.-P."/>
        </authorList>
    </citation>
    <scope>NUCLEOTIDE SEQUENCE [LARGE SCALE GENOMIC DNA]</scope>
    <source>
        <strain evidence="4 5">DSM 23819</strain>
    </source>
</reference>
<evidence type="ECO:0000259" key="3">
    <source>
        <dbReference type="Pfam" id="PF08044"/>
    </source>
</evidence>
<feature type="region of interest" description="Disordered" evidence="1">
    <location>
        <begin position="46"/>
        <end position="136"/>
    </location>
</feature>
<sequence>MKEPHERASGDDRDDGLKAVRDAARAGRISGIDADHRIQQIKAARTIGELDIHTRDLRDVPPPAPPRFQPPAGRPAGPPPVTPPESSAGMPREGRPPGPGRTVPPPDYRPGLPTRQQMHPGARFGRPGRPPLRKSPASPLRIAVIVFIGVMAVAILVPLAIALLSVFALSAVDDGDGRSPGSEPSPSHSSVLTP</sequence>
<evidence type="ECO:0000256" key="2">
    <source>
        <dbReference type="SAM" id="Phobius"/>
    </source>
</evidence>